<evidence type="ECO:0000313" key="3">
    <source>
        <dbReference type="Proteomes" id="UP000216361"/>
    </source>
</evidence>
<dbReference type="AlphaFoldDB" id="A0A255XU35"/>
<accession>A0A255XU35</accession>
<dbReference type="GO" id="GO:0016747">
    <property type="term" value="F:acyltransferase activity, transferring groups other than amino-acyl groups"/>
    <property type="evidence" value="ECO:0007669"/>
    <property type="project" value="InterPro"/>
</dbReference>
<dbReference type="SUPFAM" id="SSF55729">
    <property type="entry name" value="Acyl-CoA N-acyltransferases (Nat)"/>
    <property type="match status" value="1"/>
</dbReference>
<dbReference type="CDD" id="cd04301">
    <property type="entry name" value="NAT_SF"/>
    <property type="match status" value="1"/>
</dbReference>
<keyword evidence="3" id="KW-1185">Reference proteome</keyword>
<evidence type="ECO:0000259" key="1">
    <source>
        <dbReference type="PROSITE" id="PS51186"/>
    </source>
</evidence>
<name>A0A255XU35_9PROT</name>
<gene>
    <name evidence="2" type="ORF">CHR90_07075</name>
</gene>
<reference evidence="2 3" key="1">
    <citation type="submission" date="2017-07" db="EMBL/GenBank/DDBJ databases">
        <title>Elstera cyanobacteriorum sp. nov., a novel bacterium isolated from cyanobacterial aggregates in a eutrophic lake.</title>
        <authorList>
            <person name="Cai H."/>
        </authorList>
    </citation>
    <scope>NUCLEOTIDE SEQUENCE [LARGE SCALE GENOMIC DNA]</scope>
    <source>
        <strain evidence="2 3">TH019</strain>
    </source>
</reference>
<dbReference type="Pfam" id="PF24553">
    <property type="entry name" value="Rv0428c_C"/>
    <property type="match status" value="1"/>
</dbReference>
<feature type="domain" description="N-acetyltransferase" evidence="1">
    <location>
        <begin position="115"/>
        <end position="248"/>
    </location>
</feature>
<dbReference type="InterPro" id="IPR000182">
    <property type="entry name" value="GNAT_dom"/>
</dbReference>
<proteinExistence type="predicted"/>
<dbReference type="PROSITE" id="PS51186">
    <property type="entry name" value="GNAT"/>
    <property type="match status" value="1"/>
</dbReference>
<sequence>MCVIGSAVQGLEERALNAWPAPQTLICSGWAVRAAGGYTKRANSANALAGAAPVETVVAPVEAAYARLGQPSIFRLSPLAPAGTDEFLEAIGYAALDPTLVLHRPTAAAPLPPDVQIDHVLTPTWAEGFAAANGVPPARRALHDRILAGIVPQTGFATLTQAGAPLAYALGVVERGAVGIFDVVVAPAARRRGYGLRITEALLAWGAAQGAREAYLQVVAANTPARALYAALRFAEAYPYHYRIKPAP</sequence>
<dbReference type="EMBL" id="NOXS01000030">
    <property type="protein sequence ID" value="OYQ19874.1"/>
    <property type="molecule type" value="Genomic_DNA"/>
</dbReference>
<evidence type="ECO:0000313" key="2">
    <source>
        <dbReference type="EMBL" id="OYQ19874.1"/>
    </source>
</evidence>
<comment type="caution">
    <text evidence="2">The sequence shown here is derived from an EMBL/GenBank/DDBJ whole genome shotgun (WGS) entry which is preliminary data.</text>
</comment>
<dbReference type="InterPro" id="IPR016181">
    <property type="entry name" value="Acyl_CoA_acyltransferase"/>
</dbReference>
<dbReference type="InterPro" id="IPR056935">
    <property type="entry name" value="Rv0428c-like_C"/>
</dbReference>
<dbReference type="Proteomes" id="UP000216361">
    <property type="component" value="Unassembled WGS sequence"/>
</dbReference>
<dbReference type="OrthoDB" id="9775595at2"/>
<dbReference type="PANTHER" id="PTHR43072">
    <property type="entry name" value="N-ACETYLTRANSFERASE"/>
    <property type="match status" value="1"/>
</dbReference>
<dbReference type="Gene3D" id="3.40.630.30">
    <property type="match status" value="1"/>
</dbReference>
<organism evidence="2 3">
    <name type="scientific">Elstera cyanobacteriorum</name>
    <dbReference type="NCBI Taxonomy" id="2022747"/>
    <lineage>
        <taxon>Bacteria</taxon>
        <taxon>Pseudomonadati</taxon>
        <taxon>Pseudomonadota</taxon>
        <taxon>Alphaproteobacteria</taxon>
        <taxon>Rhodospirillales</taxon>
        <taxon>Rhodospirillaceae</taxon>
        <taxon>Elstera</taxon>
    </lineage>
</organism>
<protein>
    <recommendedName>
        <fullName evidence="1">N-acetyltransferase domain-containing protein</fullName>
    </recommendedName>
</protein>